<keyword evidence="2" id="KW-1185">Reference proteome</keyword>
<name>A0AAV7T9A7_PLEWA</name>
<evidence type="ECO:0000313" key="1">
    <source>
        <dbReference type="EMBL" id="KAJ1172442.1"/>
    </source>
</evidence>
<dbReference type="InterPro" id="IPR036383">
    <property type="entry name" value="TSP1_rpt_sf"/>
</dbReference>
<reference evidence="1" key="1">
    <citation type="journal article" date="2022" name="bioRxiv">
        <title>Sequencing and chromosome-scale assembly of the giantPleurodeles waltlgenome.</title>
        <authorList>
            <person name="Brown T."/>
            <person name="Elewa A."/>
            <person name="Iarovenko S."/>
            <person name="Subramanian E."/>
            <person name="Araus A.J."/>
            <person name="Petzold A."/>
            <person name="Susuki M."/>
            <person name="Suzuki K.-i.T."/>
            <person name="Hayashi T."/>
            <person name="Toyoda A."/>
            <person name="Oliveira C."/>
            <person name="Osipova E."/>
            <person name="Leigh N.D."/>
            <person name="Simon A."/>
            <person name="Yun M.H."/>
        </authorList>
    </citation>
    <scope>NUCLEOTIDE SEQUENCE</scope>
    <source>
        <strain evidence="1">20211129_DDA</strain>
        <tissue evidence="1">Liver</tissue>
    </source>
</reference>
<evidence type="ECO:0000313" key="2">
    <source>
        <dbReference type="Proteomes" id="UP001066276"/>
    </source>
</evidence>
<proteinExistence type="predicted"/>
<dbReference type="Gene3D" id="2.20.100.10">
    <property type="entry name" value="Thrombospondin type-1 (TSP1) repeat"/>
    <property type="match status" value="1"/>
</dbReference>
<protein>
    <submittedName>
        <fullName evidence="1">Uncharacterized protein</fullName>
    </submittedName>
</protein>
<dbReference type="PROSITE" id="PS50092">
    <property type="entry name" value="TSP1"/>
    <property type="match status" value="1"/>
</dbReference>
<dbReference type="EMBL" id="JANPWB010000007">
    <property type="protein sequence ID" value="KAJ1172442.1"/>
    <property type="molecule type" value="Genomic_DNA"/>
</dbReference>
<gene>
    <name evidence="1" type="ORF">NDU88_004289</name>
</gene>
<accession>A0AAV7T9A7</accession>
<dbReference type="AlphaFoldDB" id="A0AAV7T9A7"/>
<dbReference type="InterPro" id="IPR000884">
    <property type="entry name" value="TSP1_rpt"/>
</dbReference>
<organism evidence="1 2">
    <name type="scientific">Pleurodeles waltl</name>
    <name type="common">Iberian ribbed newt</name>
    <dbReference type="NCBI Taxonomy" id="8319"/>
    <lineage>
        <taxon>Eukaryota</taxon>
        <taxon>Metazoa</taxon>
        <taxon>Chordata</taxon>
        <taxon>Craniata</taxon>
        <taxon>Vertebrata</taxon>
        <taxon>Euteleostomi</taxon>
        <taxon>Amphibia</taxon>
        <taxon>Batrachia</taxon>
        <taxon>Caudata</taxon>
        <taxon>Salamandroidea</taxon>
        <taxon>Salamandridae</taxon>
        <taxon>Pleurodelinae</taxon>
        <taxon>Pleurodeles</taxon>
    </lineage>
</organism>
<comment type="caution">
    <text evidence="1">The sequence shown here is derived from an EMBL/GenBank/DDBJ whole genome shotgun (WGS) entry which is preliminary data.</text>
</comment>
<dbReference type="Proteomes" id="UP001066276">
    <property type="component" value="Chromosome 4_1"/>
</dbReference>
<sequence length="71" mass="8115">MDRGMDAPEAEEGVDYTEWSQWSCLCAKGKQTRSREVESVKGMAFLTKTSLKEERPCSHYRCPACQPHDCE</sequence>